<keyword evidence="8" id="KW-0131">Cell cycle</keyword>
<keyword evidence="4" id="KW-0732">Signal</keyword>
<dbReference type="GO" id="GO:0016740">
    <property type="term" value="F:transferase activity"/>
    <property type="evidence" value="ECO:0007669"/>
    <property type="project" value="UniProtKB-KW"/>
</dbReference>
<sequence>MSTRADRLLGAITAAALALGAWQGLAALAAPQSRLQLQEVGSVAAVLSGRAAAAVNHIMSHNLPADPWLRATGGVLRWTLFRSGGPQVGVGCDDWLYLTEELRPWPAAEAAMAGRADLVRRVADHLRARGIGLLVVVVPDKARVAGAHLCGLDYSAQARSRYAAFARLLAARGIAQVDLLTAFRAAGQDLYYRTDTHWNQAGAALAAARVADQSDLQPGTASFRTEATGTPAPRAGDLLRLMSLDAVPDLGWPRLRPRPDEEAPERTIAAASAPAPGLLDDAPPVEITLLGSSFSANGNFLGRLRQAFGREVTGFARPGGGFAGAAREYLGSTAFRETPPRLVVWEFPERVLGQPPGRDEAELLSTILTESPSAR</sequence>
<evidence type="ECO:0000313" key="8">
    <source>
        <dbReference type="EMBL" id="KAA5609321.1"/>
    </source>
</evidence>
<evidence type="ECO:0000313" key="9">
    <source>
        <dbReference type="Proteomes" id="UP000325255"/>
    </source>
</evidence>
<gene>
    <name evidence="8" type="ORF">F1189_24645</name>
</gene>
<accession>A0A5M6IM50</accession>
<evidence type="ECO:0000256" key="4">
    <source>
        <dbReference type="ARBA" id="ARBA00022729"/>
    </source>
</evidence>
<protein>
    <submittedName>
        <fullName evidence="8">Cell division protein FtsQ</fullName>
    </submittedName>
</protein>
<evidence type="ECO:0000259" key="7">
    <source>
        <dbReference type="Pfam" id="PF16822"/>
    </source>
</evidence>
<name>A0A5M6IM50_9PROT</name>
<dbReference type="Pfam" id="PF16822">
    <property type="entry name" value="ALGX"/>
    <property type="match status" value="1"/>
</dbReference>
<comment type="caution">
    <text evidence="8">The sequence shown here is derived from an EMBL/GenBank/DDBJ whole genome shotgun (WGS) entry which is preliminary data.</text>
</comment>
<dbReference type="RefSeq" id="WP_150043843.1">
    <property type="nucleotide sequence ID" value="NZ_OW485601.1"/>
</dbReference>
<keyword evidence="3" id="KW-0808">Transferase</keyword>
<dbReference type="EMBL" id="VWPK01000053">
    <property type="protein sequence ID" value="KAA5609321.1"/>
    <property type="molecule type" value="Genomic_DNA"/>
</dbReference>
<evidence type="ECO:0000256" key="3">
    <source>
        <dbReference type="ARBA" id="ARBA00022679"/>
    </source>
</evidence>
<dbReference type="GO" id="GO:0042121">
    <property type="term" value="P:alginic acid biosynthetic process"/>
    <property type="evidence" value="ECO:0007669"/>
    <property type="project" value="UniProtKB-UniPathway"/>
</dbReference>
<dbReference type="SUPFAM" id="SSF52266">
    <property type="entry name" value="SGNH hydrolase"/>
    <property type="match status" value="1"/>
</dbReference>
<keyword evidence="8" id="KW-0132">Cell division</keyword>
<evidence type="ECO:0000256" key="6">
    <source>
        <dbReference type="ARBA" id="ARBA00022841"/>
    </source>
</evidence>
<organism evidence="8 9">
    <name type="scientific">Rhodovastum atsumiense</name>
    <dbReference type="NCBI Taxonomy" id="504468"/>
    <lineage>
        <taxon>Bacteria</taxon>
        <taxon>Pseudomonadati</taxon>
        <taxon>Pseudomonadota</taxon>
        <taxon>Alphaproteobacteria</taxon>
        <taxon>Acetobacterales</taxon>
        <taxon>Acetobacteraceae</taxon>
        <taxon>Rhodovastum</taxon>
    </lineage>
</organism>
<feature type="domain" description="AlgX/AlgJ SGNH hydrolase-like" evidence="7">
    <location>
        <begin position="89"/>
        <end position="349"/>
    </location>
</feature>
<keyword evidence="5" id="KW-0574">Periplasm</keyword>
<dbReference type="Proteomes" id="UP000325255">
    <property type="component" value="Unassembled WGS sequence"/>
</dbReference>
<keyword evidence="9" id="KW-1185">Reference proteome</keyword>
<evidence type="ECO:0000256" key="1">
    <source>
        <dbReference type="ARBA" id="ARBA00004418"/>
    </source>
</evidence>
<evidence type="ECO:0000256" key="2">
    <source>
        <dbReference type="ARBA" id="ARBA00005182"/>
    </source>
</evidence>
<dbReference type="UniPathway" id="UPA00286"/>
<reference evidence="8 9" key="1">
    <citation type="submission" date="2019-09" db="EMBL/GenBank/DDBJ databases">
        <title>Genome sequence of Rhodovastum atsumiense, a diverse member of the Acetobacteraceae family of non-sulfur purple photosynthetic bacteria.</title>
        <authorList>
            <person name="Meyer T."/>
            <person name="Kyndt J."/>
        </authorList>
    </citation>
    <scope>NUCLEOTIDE SEQUENCE [LARGE SCALE GENOMIC DNA]</scope>
    <source>
        <strain evidence="8 9">DSM 21279</strain>
    </source>
</reference>
<dbReference type="InterPro" id="IPR031811">
    <property type="entry name" value="ALGX/ALGJ_SGNH-like"/>
</dbReference>
<evidence type="ECO:0000256" key="5">
    <source>
        <dbReference type="ARBA" id="ARBA00022764"/>
    </source>
</evidence>
<proteinExistence type="predicted"/>
<keyword evidence="6" id="KW-0016">Alginate biosynthesis</keyword>
<dbReference type="GO" id="GO:0051301">
    <property type="term" value="P:cell division"/>
    <property type="evidence" value="ECO:0007669"/>
    <property type="project" value="UniProtKB-KW"/>
</dbReference>
<dbReference type="GO" id="GO:0042597">
    <property type="term" value="C:periplasmic space"/>
    <property type="evidence" value="ECO:0007669"/>
    <property type="project" value="UniProtKB-SubCell"/>
</dbReference>
<comment type="subcellular location">
    <subcellularLocation>
        <location evidence="1">Periplasm</location>
    </subcellularLocation>
</comment>
<comment type="pathway">
    <text evidence="2">Glycan biosynthesis; alginate biosynthesis.</text>
</comment>
<dbReference type="OrthoDB" id="5243588at2"/>
<dbReference type="AlphaFoldDB" id="A0A5M6IM50"/>